<dbReference type="InterPro" id="IPR023346">
    <property type="entry name" value="Lysozyme-like_dom_sf"/>
</dbReference>
<evidence type="ECO:0000259" key="2">
    <source>
        <dbReference type="Pfam" id="PF13406"/>
    </source>
</evidence>
<dbReference type="InterPro" id="IPR031304">
    <property type="entry name" value="SLT_2"/>
</dbReference>
<dbReference type="CDD" id="cd13399">
    <property type="entry name" value="Slt35-like"/>
    <property type="match status" value="1"/>
</dbReference>
<evidence type="ECO:0000313" key="3">
    <source>
        <dbReference type="EMBL" id="GAA2105189.1"/>
    </source>
</evidence>
<sequence>MRRGLTALITTVAVVIVLALAAAVWALSALLSAPGPAPLEKQPGPAGADYGPAEGAPALPAVPVVDGATADDGTSGEDASVGGEGQAARAIAGEPHTPGSPAAEFAVSAEWAQEMSTRTGIGARALSAYAGAAEWAKSAYPTCGIGWNTIAGIGWVESHHGTLGEAAVDADGIARPKIIGVPLDGEGATARIPDTDGGALDGDAEYDRAVGPLQFIPQTWERYKVDARGTGFADPHSIDDAAFSTARYLCSGDRDLTQDDDWMAAVFAYNASQEYADSVFTAAQYYADV</sequence>
<dbReference type="Proteomes" id="UP001500984">
    <property type="component" value="Unassembled WGS sequence"/>
</dbReference>
<gene>
    <name evidence="3" type="ORF">GCM10009823_30420</name>
</gene>
<dbReference type="PANTHER" id="PTHR30163:SF8">
    <property type="entry name" value="LYTIC MUREIN TRANSGLYCOSYLASE"/>
    <property type="match status" value="1"/>
</dbReference>
<name>A0ABN2X5R4_9MICO</name>
<evidence type="ECO:0000256" key="1">
    <source>
        <dbReference type="SAM" id="MobiDB-lite"/>
    </source>
</evidence>
<dbReference type="EMBL" id="BAAAPZ010000018">
    <property type="protein sequence ID" value="GAA2105189.1"/>
    <property type="molecule type" value="Genomic_DNA"/>
</dbReference>
<dbReference type="PANTHER" id="PTHR30163">
    <property type="entry name" value="MEMBRANE-BOUND LYTIC MUREIN TRANSGLYCOSYLASE B"/>
    <property type="match status" value="1"/>
</dbReference>
<accession>A0ABN2X5R4</accession>
<proteinExistence type="predicted"/>
<keyword evidence="4" id="KW-1185">Reference proteome</keyword>
<dbReference type="InterPro" id="IPR043426">
    <property type="entry name" value="MltB-like"/>
</dbReference>
<reference evidence="3 4" key="1">
    <citation type="journal article" date="2019" name="Int. J. Syst. Evol. Microbiol.">
        <title>The Global Catalogue of Microorganisms (GCM) 10K type strain sequencing project: providing services to taxonomists for standard genome sequencing and annotation.</title>
        <authorList>
            <consortium name="The Broad Institute Genomics Platform"/>
            <consortium name="The Broad Institute Genome Sequencing Center for Infectious Disease"/>
            <person name="Wu L."/>
            <person name="Ma J."/>
        </authorList>
    </citation>
    <scope>NUCLEOTIDE SEQUENCE [LARGE SCALE GENOMIC DNA]</scope>
    <source>
        <strain evidence="3 4">JCM 15900</strain>
    </source>
</reference>
<dbReference type="RefSeq" id="WP_344338234.1">
    <property type="nucleotide sequence ID" value="NZ_BAAAPZ010000018.1"/>
</dbReference>
<dbReference type="Pfam" id="PF13406">
    <property type="entry name" value="SLT_2"/>
    <property type="match status" value="1"/>
</dbReference>
<dbReference type="SUPFAM" id="SSF53955">
    <property type="entry name" value="Lysozyme-like"/>
    <property type="match status" value="1"/>
</dbReference>
<evidence type="ECO:0000313" key="4">
    <source>
        <dbReference type="Proteomes" id="UP001500984"/>
    </source>
</evidence>
<feature type="domain" description="Transglycosylase SLT" evidence="2">
    <location>
        <begin position="209"/>
        <end position="251"/>
    </location>
</feature>
<organism evidence="3 4">
    <name type="scientific">Brevibacterium salitolerans</name>
    <dbReference type="NCBI Taxonomy" id="1403566"/>
    <lineage>
        <taxon>Bacteria</taxon>
        <taxon>Bacillati</taxon>
        <taxon>Actinomycetota</taxon>
        <taxon>Actinomycetes</taxon>
        <taxon>Micrococcales</taxon>
        <taxon>Brevibacteriaceae</taxon>
        <taxon>Brevibacterium</taxon>
    </lineage>
</organism>
<dbReference type="Gene3D" id="1.10.530.10">
    <property type="match status" value="1"/>
</dbReference>
<feature type="region of interest" description="Disordered" evidence="1">
    <location>
        <begin position="65"/>
        <end position="85"/>
    </location>
</feature>
<protein>
    <recommendedName>
        <fullName evidence="2">Transglycosylase SLT domain-containing protein</fullName>
    </recommendedName>
</protein>
<comment type="caution">
    <text evidence="3">The sequence shown here is derived from an EMBL/GenBank/DDBJ whole genome shotgun (WGS) entry which is preliminary data.</text>
</comment>